<dbReference type="EMBL" id="JAQOWY010000422">
    <property type="protein sequence ID" value="KAK1842303.1"/>
    <property type="molecule type" value="Genomic_DNA"/>
</dbReference>
<keyword evidence="2" id="KW-1185">Reference proteome</keyword>
<name>A0AAD9A6C8_9PEZI</name>
<protein>
    <submittedName>
        <fullName evidence="1">Uncharacterized protein</fullName>
    </submittedName>
</protein>
<evidence type="ECO:0000313" key="1">
    <source>
        <dbReference type="EMBL" id="KAK1842303.1"/>
    </source>
</evidence>
<comment type="caution">
    <text evidence="1">The sequence shown here is derived from an EMBL/GenBank/DDBJ whole genome shotgun (WGS) entry which is preliminary data.</text>
</comment>
<dbReference type="AlphaFoldDB" id="A0AAD9A6C8"/>
<evidence type="ECO:0000313" key="2">
    <source>
        <dbReference type="Proteomes" id="UP001243330"/>
    </source>
</evidence>
<accession>A0AAD9A6C8</accession>
<sequence>MQNPIITPAIAEQICPKHGIALHGSKRDARIPWLIAVDVSTPAFPRRRLKPREIRSSASNIVADTHVRKETAHAIASLHHGAVLARVDLEPVRMKMTLELSCPL</sequence>
<reference evidence="1" key="1">
    <citation type="submission" date="2023-01" db="EMBL/GenBank/DDBJ databases">
        <title>Colletotrichum chrysophilum M932 genome sequence.</title>
        <authorList>
            <person name="Baroncelli R."/>
        </authorList>
    </citation>
    <scope>NUCLEOTIDE SEQUENCE</scope>
    <source>
        <strain evidence="1">M932</strain>
    </source>
</reference>
<dbReference type="Proteomes" id="UP001243330">
    <property type="component" value="Unassembled WGS sequence"/>
</dbReference>
<proteinExistence type="predicted"/>
<gene>
    <name evidence="1" type="ORF">CCHR01_15080</name>
</gene>
<organism evidence="1 2">
    <name type="scientific">Colletotrichum chrysophilum</name>
    <dbReference type="NCBI Taxonomy" id="1836956"/>
    <lineage>
        <taxon>Eukaryota</taxon>
        <taxon>Fungi</taxon>
        <taxon>Dikarya</taxon>
        <taxon>Ascomycota</taxon>
        <taxon>Pezizomycotina</taxon>
        <taxon>Sordariomycetes</taxon>
        <taxon>Hypocreomycetidae</taxon>
        <taxon>Glomerellales</taxon>
        <taxon>Glomerellaceae</taxon>
        <taxon>Colletotrichum</taxon>
        <taxon>Colletotrichum gloeosporioides species complex</taxon>
    </lineage>
</organism>